<sequence>MNATARALVALLIVAGMGLAMVTRTGPAEPPPRDRVGCRPGLRVAPVTGHLRVLSCPAAAGRPAAPALDRHRALTEVARRRAAPAC</sequence>
<name>A0A931CER6_9ACTN</name>
<dbReference type="Proteomes" id="UP000598146">
    <property type="component" value="Unassembled WGS sequence"/>
</dbReference>
<gene>
    <name evidence="1" type="ORF">I4J89_30755</name>
</gene>
<reference evidence="1" key="1">
    <citation type="submission" date="2020-11" db="EMBL/GenBank/DDBJ databases">
        <title>Isolation and identification of active actinomycetes.</title>
        <authorList>
            <person name="Sun X."/>
        </authorList>
    </citation>
    <scope>NUCLEOTIDE SEQUENCE</scope>
    <source>
        <strain evidence="1">NEAU-A11</strain>
    </source>
</reference>
<dbReference type="AlphaFoldDB" id="A0A931CER6"/>
<dbReference type="RefSeq" id="WP_196417617.1">
    <property type="nucleotide sequence ID" value="NZ_JADQTO010000017.1"/>
</dbReference>
<accession>A0A931CER6</accession>
<evidence type="ECO:0000313" key="1">
    <source>
        <dbReference type="EMBL" id="MBG0565838.1"/>
    </source>
</evidence>
<proteinExistence type="predicted"/>
<dbReference type="EMBL" id="JADQTO010000017">
    <property type="protein sequence ID" value="MBG0565838.1"/>
    <property type="molecule type" value="Genomic_DNA"/>
</dbReference>
<protein>
    <submittedName>
        <fullName evidence="1">Uncharacterized protein</fullName>
    </submittedName>
</protein>
<comment type="caution">
    <text evidence="1">The sequence shown here is derived from an EMBL/GenBank/DDBJ whole genome shotgun (WGS) entry which is preliminary data.</text>
</comment>
<evidence type="ECO:0000313" key="2">
    <source>
        <dbReference type="Proteomes" id="UP000598146"/>
    </source>
</evidence>
<keyword evidence="2" id="KW-1185">Reference proteome</keyword>
<organism evidence="1 2">
    <name type="scientific">Actinoplanes aureus</name>
    <dbReference type="NCBI Taxonomy" id="2792083"/>
    <lineage>
        <taxon>Bacteria</taxon>
        <taxon>Bacillati</taxon>
        <taxon>Actinomycetota</taxon>
        <taxon>Actinomycetes</taxon>
        <taxon>Micromonosporales</taxon>
        <taxon>Micromonosporaceae</taxon>
        <taxon>Actinoplanes</taxon>
    </lineage>
</organism>